<gene>
    <name evidence="2" type="ORF">CVT24_000936</name>
</gene>
<feature type="region of interest" description="Disordered" evidence="1">
    <location>
        <begin position="116"/>
        <end position="187"/>
    </location>
</feature>
<comment type="caution">
    <text evidence="2">The sequence shown here is derived from an EMBL/GenBank/DDBJ whole genome shotgun (WGS) entry which is preliminary data.</text>
</comment>
<proteinExistence type="predicted"/>
<evidence type="ECO:0000313" key="3">
    <source>
        <dbReference type="Proteomes" id="UP000284842"/>
    </source>
</evidence>
<feature type="compositionally biased region" description="Polar residues" evidence="1">
    <location>
        <begin position="117"/>
        <end position="128"/>
    </location>
</feature>
<organism evidence="2 3">
    <name type="scientific">Panaeolus cyanescens</name>
    <dbReference type="NCBI Taxonomy" id="181874"/>
    <lineage>
        <taxon>Eukaryota</taxon>
        <taxon>Fungi</taxon>
        <taxon>Dikarya</taxon>
        <taxon>Basidiomycota</taxon>
        <taxon>Agaricomycotina</taxon>
        <taxon>Agaricomycetes</taxon>
        <taxon>Agaricomycetidae</taxon>
        <taxon>Agaricales</taxon>
        <taxon>Agaricineae</taxon>
        <taxon>Galeropsidaceae</taxon>
        <taxon>Panaeolus</taxon>
    </lineage>
</organism>
<keyword evidence="3" id="KW-1185">Reference proteome</keyword>
<dbReference type="InParanoid" id="A0A409YTC8"/>
<accession>A0A409YTC8</accession>
<dbReference type="AlphaFoldDB" id="A0A409YTC8"/>
<protein>
    <submittedName>
        <fullName evidence="2">Uncharacterized protein</fullName>
    </submittedName>
</protein>
<feature type="compositionally biased region" description="Acidic residues" evidence="1">
    <location>
        <begin position="141"/>
        <end position="165"/>
    </location>
</feature>
<evidence type="ECO:0000256" key="1">
    <source>
        <dbReference type="SAM" id="MobiDB-lite"/>
    </source>
</evidence>
<dbReference type="Proteomes" id="UP000284842">
    <property type="component" value="Unassembled WGS sequence"/>
</dbReference>
<reference evidence="2 3" key="1">
    <citation type="journal article" date="2018" name="Evol. Lett.">
        <title>Horizontal gene cluster transfer increased hallucinogenic mushroom diversity.</title>
        <authorList>
            <person name="Reynolds H.T."/>
            <person name="Vijayakumar V."/>
            <person name="Gluck-Thaler E."/>
            <person name="Korotkin H.B."/>
            <person name="Matheny P.B."/>
            <person name="Slot J.C."/>
        </authorList>
    </citation>
    <scope>NUCLEOTIDE SEQUENCE [LARGE SCALE GENOMIC DNA]</scope>
    <source>
        <strain evidence="2 3">2629</strain>
    </source>
</reference>
<dbReference type="EMBL" id="NHTK01000688">
    <property type="protein sequence ID" value="PPR06264.1"/>
    <property type="molecule type" value="Genomic_DNA"/>
</dbReference>
<name>A0A409YTC8_9AGAR</name>
<sequence length="489" mass="55110">MSHNTPAKHQTTWLLDSSPNTWVTKYSTTPTPSSDDPFAFDHLVKGERILDLSYQCDGYGVRQTQWSSNDATGIDVQPPPKFPIVEDLSGNVQDDVLSEWNNPELLAAVKEIPALASSDSQTEDNVQSFEGEPQDNADPTAQDDDEKSDTSEDSYVDDWDDDICDVEPLSNEPIPHRSYPEPPNNTQTKHRLDTLKQFVAAQLELPQSSRVDTIIFDDPAPTELLAIDGLSFKHLVLKAGVIEEVDLTAVAQLTTPWKSIESVRLVGVCSRLIVDRRPSSGSEKEQWTAIPPSIKTLQLDLATSSFDFMHPEGGLHSLQNLKLVDNYAVDLFCKAWRQLPNFISKIQVLHIISTNGCDLGWYRLEDFRRRLRASTNVKTLLIALAKKVDIDINLADFIPPSVENLSFHFTKSDAMLQDLDTWIERARDPGWLPNLKCIKLGANAEWQGYKYQKYPHLHGAYIQDPRFEEKIQDVIQALLQRNPPIKVVV</sequence>
<dbReference type="OrthoDB" id="3267648at2759"/>
<evidence type="ECO:0000313" key="2">
    <source>
        <dbReference type="EMBL" id="PPR06264.1"/>
    </source>
</evidence>